<dbReference type="eggNOG" id="COG0651">
    <property type="taxonomic scope" value="Bacteria"/>
</dbReference>
<dbReference type="EnsemblBacteria" id="BAA17252">
    <property type="protein sequence ID" value="BAA17252"/>
    <property type="gene ID" value="BAA17252"/>
</dbReference>
<comment type="similarity">
    <text evidence="2">Belongs to the CPA3 antiporters (TC 2.A.63) subunit D family.</text>
</comment>
<feature type="transmembrane region" description="Helical" evidence="9">
    <location>
        <begin position="255"/>
        <end position="276"/>
    </location>
</feature>
<evidence type="ECO:0000313" key="11">
    <source>
        <dbReference type="EMBL" id="BAA17252.1"/>
    </source>
</evidence>
<reference evidence="11 12" key="2">
    <citation type="journal article" date="1996" name="DNA Res.">
        <title>Sequence analysis of the genome of the unicellular cyanobacterium Synechocystis sp. strain PCC6803. II. Sequence determination of the entire genome and assignment of potential protein-coding regions.</title>
        <authorList>
            <person name="Kaneko T."/>
            <person name="Sato S."/>
            <person name="Kotani H."/>
            <person name="Tanaka A."/>
            <person name="Asamizu E."/>
            <person name="Nakamura Y."/>
            <person name="Miyajima N."/>
            <person name="Hirosawa M."/>
            <person name="Sugiura M."/>
            <person name="Sasamoto S."/>
            <person name="Kimura T."/>
            <person name="Hosouchi T."/>
            <person name="Matsuno A."/>
            <person name="Muraki A."/>
            <person name="Nakazaki N."/>
            <person name="Naruo K."/>
            <person name="Okumura S."/>
            <person name="Shimpo S."/>
            <person name="Takeuchi C."/>
            <person name="Wada T."/>
            <person name="Watanabe A."/>
            <person name="Yamada M."/>
            <person name="Yasuda M."/>
            <person name="Tabata S."/>
        </authorList>
    </citation>
    <scope>NUCLEOTIDE SEQUENCE [LARGE SCALE GENOMIC DNA]</scope>
    <source>
        <strain evidence="12">ATCC 27184 / PCC 6803 / Kazusa</strain>
    </source>
</reference>
<feature type="transmembrane region" description="Helical" evidence="9">
    <location>
        <begin position="406"/>
        <end position="429"/>
    </location>
</feature>
<gene>
    <name evidence="11" type="primary">ndhD</name>
</gene>
<keyword evidence="12" id="KW-1185">Reference proteome</keyword>
<evidence type="ECO:0000256" key="5">
    <source>
        <dbReference type="ARBA" id="ARBA00022989"/>
    </source>
</evidence>
<dbReference type="EMBL" id="BA000022">
    <property type="protein sequence ID" value="BAA17252.1"/>
    <property type="molecule type" value="Genomic_DNA"/>
</dbReference>
<dbReference type="SMR" id="P73225"/>
<feature type="domain" description="NADH:quinone oxidoreductase/Mrp antiporter transmembrane" evidence="10">
    <location>
        <begin position="126"/>
        <end position="387"/>
    </location>
</feature>
<dbReference type="PaxDb" id="1148-1652329"/>
<evidence type="ECO:0000256" key="3">
    <source>
        <dbReference type="ARBA" id="ARBA00022475"/>
    </source>
</evidence>
<dbReference type="InterPro" id="IPR050586">
    <property type="entry name" value="CPA3_Na-H_Antiporter_D"/>
</dbReference>
<sequence>MTLFAVSAEFNAAPWATVVICLALMAGFTGYLLPATIRFLTLAVCFGTGFLAYLGFSLPEAQSWYLLDSFGVVFQLDALSGYFLLTNALVTLAVLVYCWNTGRSAFFYAQLIILHASLNSAFLCADFMSLYVALEVVAIAAFCLMTYPREPRIIWLGLRYLLLSNTAMLFYLIGVALVYKTNQSFAFSGLTQAPPEAIALIFLGLLTKGGIFLAGLWLPQTHGEAATPVSAMLSGAVVKAGALPLLRCALLSDQLLLLVQILGVATALFGVVYAMLAKDSKRMLAFHTVSQMGFVLAAPIAGGFYALSHGLVKSSLFLLAGNLPSRDFKVLKKTPIAAGFWVPLLLASSSIAGFPLLAGFEAKTLTLKGLPPWLAIALNIAAVGTAISFSKFVFLKPTFVGKTYPLGLGLALVVLLGGLAVGNVVYWQAFTPSNLIKATLTCVVGAGLYWVVVKRLTLKLPDEGEQVDHLLGMMSISLTILFAWILV</sequence>
<keyword evidence="4 8" id="KW-0812">Transmembrane</keyword>
<dbReference type="PANTHER" id="PTHR42703:SF1">
    <property type="entry name" value="NA(+)_H(+) ANTIPORTER SUBUNIT D1"/>
    <property type="match status" value="1"/>
</dbReference>
<reference evidence="11 12" key="1">
    <citation type="journal article" date="1995" name="DNA Res.">
        <title>Sequence analysis of the genome of the unicellular cyanobacterium Synechocystis sp. strain PCC6803. I. Sequence features in the 1 Mb region from map positions 64% to 92% of the genome.</title>
        <authorList>
            <person name="Kaneko T."/>
            <person name="Tanaka A."/>
            <person name="Sato S."/>
            <person name="Kotani H."/>
            <person name="Sazuka T."/>
            <person name="Miyajima N."/>
            <person name="Sugiura M."/>
            <person name="Tabata S."/>
        </authorList>
    </citation>
    <scope>NUCLEOTIDE SEQUENCE [LARGE SCALE GENOMIC DNA]</scope>
    <source>
        <strain evidence="12">ATCC 27184 / PCC 6803 / Kazusa</strain>
    </source>
</reference>
<evidence type="ECO:0000259" key="10">
    <source>
        <dbReference type="Pfam" id="PF00361"/>
    </source>
</evidence>
<dbReference type="STRING" id="1148.gene:10498115"/>
<feature type="transmembrane region" description="Helical" evidence="9">
    <location>
        <begin position="372"/>
        <end position="394"/>
    </location>
</feature>
<feature type="transmembrane region" description="Helical" evidence="9">
    <location>
        <begin position="336"/>
        <end position="360"/>
    </location>
</feature>
<dbReference type="PANTHER" id="PTHR42703">
    <property type="entry name" value="NADH DEHYDROGENASE"/>
    <property type="match status" value="1"/>
</dbReference>
<evidence type="ECO:0000256" key="7">
    <source>
        <dbReference type="ARBA" id="ARBA00025624"/>
    </source>
</evidence>
<dbReference type="Pfam" id="PF00361">
    <property type="entry name" value="Proton_antipo_M"/>
    <property type="match status" value="1"/>
</dbReference>
<name>P73225_SYNY3</name>
<dbReference type="PIR" id="S75338">
    <property type="entry name" value="S75338"/>
</dbReference>
<comment type="function">
    <text evidence="7">NDH-1 shuttles electrons from NAD(P)H, via FMN and iron-sulfur (Fe-S) centers, to quinones in the respiratory chain. The immediate electron acceptor for the enzyme in this species is believed to be plastoquinone. Couples the redox reaction to proton translocation (for every two electrons transferred, four hydrogen ions are translocated across the cytoplasmic membrane), and thus conserves the redox energy in a proton gradient.</text>
</comment>
<feature type="transmembrane region" description="Helical" evidence="9">
    <location>
        <begin position="435"/>
        <end position="457"/>
    </location>
</feature>
<dbReference type="PhylomeDB" id="P73225"/>
<feature type="transmembrane region" description="Helical" evidence="9">
    <location>
        <begin position="128"/>
        <end position="148"/>
    </location>
</feature>
<feature type="transmembrane region" description="Helical" evidence="9">
    <location>
        <begin position="78"/>
        <end position="98"/>
    </location>
</feature>
<evidence type="ECO:0000256" key="2">
    <source>
        <dbReference type="ARBA" id="ARBA00005346"/>
    </source>
</evidence>
<feature type="transmembrane region" description="Helical" evidence="9">
    <location>
        <begin position="283"/>
        <end position="301"/>
    </location>
</feature>
<accession>P73225</accession>
<evidence type="ECO:0000256" key="9">
    <source>
        <dbReference type="SAM" id="Phobius"/>
    </source>
</evidence>
<evidence type="ECO:0000313" key="12">
    <source>
        <dbReference type="Proteomes" id="UP000001425"/>
    </source>
</evidence>
<dbReference type="InParanoid" id="P73225"/>
<evidence type="ECO:0000256" key="6">
    <source>
        <dbReference type="ARBA" id="ARBA00023136"/>
    </source>
</evidence>
<dbReference type="Proteomes" id="UP000001425">
    <property type="component" value="Chromosome"/>
</dbReference>
<evidence type="ECO:0000256" key="1">
    <source>
        <dbReference type="ARBA" id="ARBA00004651"/>
    </source>
</evidence>
<organism evidence="11 12">
    <name type="scientific">Synechocystis sp. (strain ATCC 27184 / PCC 6803 / Kazusa)</name>
    <dbReference type="NCBI Taxonomy" id="1111708"/>
    <lineage>
        <taxon>Bacteria</taxon>
        <taxon>Bacillati</taxon>
        <taxon>Cyanobacteriota</taxon>
        <taxon>Cyanophyceae</taxon>
        <taxon>Synechococcales</taxon>
        <taxon>Merismopediaceae</taxon>
        <taxon>Synechocystis</taxon>
    </lineage>
</organism>
<comment type="subcellular location">
    <subcellularLocation>
        <location evidence="1">Cell membrane</location>
        <topology evidence="1">Multi-pass membrane protein</topology>
    </subcellularLocation>
    <subcellularLocation>
        <location evidence="8">Membrane</location>
        <topology evidence="8">Multi-pass membrane protein</topology>
    </subcellularLocation>
</comment>
<keyword evidence="5 9" id="KW-1133">Transmembrane helix</keyword>
<dbReference type="KEGG" id="syn:slr2007"/>
<feature type="transmembrane region" description="Helical" evidence="9">
    <location>
        <begin position="469"/>
        <end position="486"/>
    </location>
</feature>
<dbReference type="InterPro" id="IPR001750">
    <property type="entry name" value="ND/Mrp_TM"/>
</dbReference>
<evidence type="ECO:0000256" key="4">
    <source>
        <dbReference type="ARBA" id="ARBA00022692"/>
    </source>
</evidence>
<keyword evidence="3" id="KW-1003">Cell membrane</keyword>
<proteinExistence type="inferred from homology"/>
<dbReference type="AlphaFoldDB" id="P73225"/>
<dbReference type="GO" id="GO:0005886">
    <property type="term" value="C:plasma membrane"/>
    <property type="evidence" value="ECO:0007669"/>
    <property type="project" value="UniProtKB-SubCell"/>
</dbReference>
<evidence type="ECO:0000256" key="8">
    <source>
        <dbReference type="RuleBase" id="RU000320"/>
    </source>
</evidence>
<feature type="transmembrane region" description="Helical" evidence="9">
    <location>
        <begin position="199"/>
        <end position="218"/>
    </location>
</feature>
<feature type="transmembrane region" description="Helical" evidence="9">
    <location>
        <begin position="12"/>
        <end position="32"/>
    </location>
</feature>
<feature type="transmembrane region" description="Helical" evidence="9">
    <location>
        <begin position="160"/>
        <end position="179"/>
    </location>
</feature>
<protein>
    <submittedName>
        <fullName evidence="11">NADH dehydrogenase subunit 4</fullName>
    </submittedName>
</protein>
<dbReference type="IntAct" id="P73225">
    <property type="interactions" value="1"/>
</dbReference>
<feature type="transmembrane region" description="Helical" evidence="9">
    <location>
        <begin position="39"/>
        <end position="58"/>
    </location>
</feature>
<keyword evidence="6 9" id="KW-0472">Membrane</keyword>
<dbReference type="NCBIfam" id="NF005564">
    <property type="entry name" value="PRK07234.1-4"/>
    <property type="match status" value="1"/>
</dbReference>